<keyword evidence="3 10" id="KW-0812">Transmembrane</keyword>
<evidence type="ECO:0000256" key="5">
    <source>
        <dbReference type="ARBA" id="ARBA00022741"/>
    </source>
</evidence>
<dbReference type="Gene3D" id="3.40.50.300">
    <property type="entry name" value="P-loop containing nucleotide triphosphate hydrolases"/>
    <property type="match status" value="4"/>
</dbReference>
<dbReference type="GO" id="GO:0005524">
    <property type="term" value="F:ATP binding"/>
    <property type="evidence" value="ECO:0007669"/>
    <property type="project" value="UniProtKB-UniRule"/>
</dbReference>
<keyword evidence="7 10" id="KW-1133">Transmembrane helix</keyword>
<evidence type="ECO:0000256" key="6">
    <source>
        <dbReference type="ARBA" id="ARBA00022840"/>
    </source>
</evidence>
<keyword evidence="13" id="KW-1185">Reference proteome</keyword>
<evidence type="ECO:0000259" key="11">
    <source>
        <dbReference type="PROSITE" id="PS50901"/>
    </source>
</evidence>
<dbReference type="NCBIfam" id="TIGR03925">
    <property type="entry name" value="T7SS_EccC_b"/>
    <property type="match status" value="1"/>
</dbReference>
<comment type="subcellular location">
    <subcellularLocation>
        <location evidence="1">Cell membrane</location>
        <topology evidence="1">Multi-pass membrane protein</topology>
    </subcellularLocation>
</comment>
<dbReference type="InterPro" id="IPR002543">
    <property type="entry name" value="FtsK_dom"/>
</dbReference>
<dbReference type="GO" id="GO:0003677">
    <property type="term" value="F:DNA binding"/>
    <property type="evidence" value="ECO:0007669"/>
    <property type="project" value="InterPro"/>
</dbReference>
<name>A0A364V786_9CORY</name>
<dbReference type="InterPro" id="IPR050206">
    <property type="entry name" value="FtsK/SpoIIIE/SftA"/>
</dbReference>
<evidence type="ECO:0000256" key="2">
    <source>
        <dbReference type="ARBA" id="ARBA00022475"/>
    </source>
</evidence>
<dbReference type="RefSeq" id="WP_113630433.1">
    <property type="nucleotide sequence ID" value="NZ_QHCV01000023.1"/>
</dbReference>
<dbReference type="InterPro" id="IPR023837">
    <property type="entry name" value="EccCb-like_Actinobacteria"/>
</dbReference>
<evidence type="ECO:0000256" key="9">
    <source>
        <dbReference type="PROSITE-ProRule" id="PRU00289"/>
    </source>
</evidence>
<dbReference type="InterPro" id="IPR027417">
    <property type="entry name" value="P-loop_NTPase"/>
</dbReference>
<evidence type="ECO:0000256" key="3">
    <source>
        <dbReference type="ARBA" id="ARBA00022692"/>
    </source>
</evidence>
<feature type="domain" description="FtsK" evidence="11">
    <location>
        <begin position="838"/>
        <end position="1029"/>
    </location>
</feature>
<evidence type="ECO:0000256" key="7">
    <source>
        <dbReference type="ARBA" id="ARBA00022989"/>
    </source>
</evidence>
<dbReference type="PROSITE" id="PS50901">
    <property type="entry name" value="FTSK"/>
    <property type="match status" value="3"/>
</dbReference>
<feature type="binding site" evidence="9">
    <location>
        <begin position="1140"/>
        <end position="1147"/>
    </location>
    <ligand>
        <name>ATP</name>
        <dbReference type="ChEBI" id="CHEBI:30616"/>
    </ligand>
</feature>
<dbReference type="Pfam" id="PF01580">
    <property type="entry name" value="FtsK_SpoIIIE"/>
    <property type="match status" value="2"/>
</dbReference>
<keyword evidence="6 9" id="KW-0067">ATP-binding</keyword>
<keyword evidence="8 10" id="KW-0472">Membrane</keyword>
<comment type="caution">
    <text evidence="12">The sequence shown here is derived from an EMBL/GenBank/DDBJ whole genome shotgun (WGS) entry which is preliminary data.</text>
</comment>
<dbReference type="Proteomes" id="UP000251577">
    <property type="component" value="Unassembled WGS sequence"/>
</dbReference>
<sequence length="1343" mass="147551">MSTRLIHRPARVHRVIPPKNPVQVGAVPVIRSGGGPAGGVLRALMPVVAGLGMVLMMFSSRNPIRMAVGVAMLVVVLLAAAAALAKAKTGKRKQAEEDRAQFLEHLDSKEKEIRDLAIRQRAAAVQRNPSPAQLLDVIRNPFRLWERRPSDEDFLILRLGRGVGEFAQGIEVKPVSDAMATPEPLAQAHLDRMMRRCESVDGLPIAIPLQGVLSLLGPPESTANAVRALLLQLAALHAPDDVRIHLALPLSAGVDSGQWALWLPHLLAEHSFDGPIGKRGVSTTASDAWELRKELSDRRSELQEISRHRRTPLDRPHLVVVADMGSDHGREVASLVADLDLEMARVAFIAVSHDRAIEPSHVDVRVTMDQSRDFRVEYTTRGCVGNPPTGKDGYVKRFLYGGNAGRADDVTATAAESVARSLSPLRLVEDAVPEAPLEKTITLDRLLGVEDFGTYDIAQMWGPRSKEDFLNIPFGVDAEGNPVRLDIKESAKDGMGPHGLCVGATGSGKSEVLRTIVLGQSICHPPEQLSLVLVDYKGGATFAGLETLPHTAAIVDNLEDGAGLVDRLHDSILGEIQRRQRVLQAAGNLANVAEYNELRQQGIVEEPLPVLFVVIDEFGELLAAKPEFIELFVQIGRIGRSIGMHLLLASQRLEEGRLRGLESYLSYRLGLRTFSAQESRSAIGTKDAHELPPIPGSGLLKVDPDIFQRFKAAYVSGPYTPTVRRRERELPPVPMPLELQNTTEGWLQQRQENHRLQLHQQAGDEHEEQITLNMVVARLAPAAPRTRQIWLPPLPQAVDLSTAVGKAELTSDRGLTASRPGYLQIPLGIKDKPMEQWQGPMTVNLAGSGGNMAVLGSPQSGKSTALRTLVTAAALTHTPREVSFYAIDVTGSGLKYLQHLPHVGGVVSRFEVEQLQRMVAEFQTWLDEREQLFGKHHINDVDHMRSLHREGKLPELFATDVFLVIDGWATFRKDFEQLAETVQDIAQRGLGYGMHVVFATGRWADFRLPLQAVIGTKIELHLNDPLDSAIGRRPMLGMTGAPVGRALTADELYSQIALPILEQPNVVRESTPDGLVEAIAGAWTGQSAPQVRMLPEEVLYQQLRSDNQGSEPAVIGIAESNLGSVRFDTNGEQRHLVVVGDNRMGKTSTIKTLIAEVLREAKPNEVMFGVVDMRRNLLGFIPPDFLGDYAGTRKAAEILVEAIRRELERRLPPPDVTVEQLRDRSWWNGPEIYVVADDFEMIEGNSNPLRPLIPYLAQAADIGLHVIVARRSAGVGRASYEAFLQAMKEAGANGLLLSGERQEGQIWPGVYMRELPAGRAQWVDRSGRQRLLQLAHFPEDTLQ</sequence>
<organism evidence="12 13">
    <name type="scientific">Corynebacterium heidelbergense</name>
    <dbReference type="NCBI Taxonomy" id="2055947"/>
    <lineage>
        <taxon>Bacteria</taxon>
        <taxon>Bacillati</taxon>
        <taxon>Actinomycetota</taxon>
        <taxon>Actinomycetes</taxon>
        <taxon>Mycobacteriales</taxon>
        <taxon>Corynebacteriaceae</taxon>
        <taxon>Corynebacterium</taxon>
    </lineage>
</organism>
<dbReference type="GO" id="GO:0005886">
    <property type="term" value="C:plasma membrane"/>
    <property type="evidence" value="ECO:0007669"/>
    <property type="project" value="UniProtKB-SubCell"/>
</dbReference>
<proteinExistence type="predicted"/>
<keyword evidence="2" id="KW-1003">Cell membrane</keyword>
<protein>
    <submittedName>
        <fullName evidence="12">Type VII secretion protein EccC</fullName>
    </submittedName>
</protein>
<dbReference type="PANTHER" id="PTHR22683:SF1">
    <property type="entry name" value="TYPE VII SECRETION SYSTEM PROTEIN ESSC"/>
    <property type="match status" value="1"/>
</dbReference>
<dbReference type="PANTHER" id="PTHR22683">
    <property type="entry name" value="SPORULATION PROTEIN RELATED"/>
    <property type="match status" value="1"/>
</dbReference>
<evidence type="ECO:0000313" key="12">
    <source>
        <dbReference type="EMBL" id="RAV32426.1"/>
    </source>
</evidence>
<feature type="domain" description="FtsK" evidence="11">
    <location>
        <begin position="480"/>
        <end position="680"/>
    </location>
</feature>
<accession>A0A364V786</accession>
<reference evidence="12 13" key="1">
    <citation type="journal article" date="2018" name="Syst. Appl. Microbiol.">
        <title>Corynebacterium heidelbergense sp. nov., isolated from the preen glands of Egyptian geese (Alopochen aegyptiacus).</title>
        <authorList>
            <person name="Braun M.S."/>
            <person name="Wang E."/>
            <person name="Zimmermann S."/>
            <person name="Wink M."/>
        </authorList>
    </citation>
    <scope>NUCLEOTIDE SEQUENCE [LARGE SCALE GENOMIC DNA]</scope>
    <source>
        <strain evidence="12 13">647</strain>
    </source>
</reference>
<evidence type="ECO:0000313" key="13">
    <source>
        <dbReference type="Proteomes" id="UP000251577"/>
    </source>
</evidence>
<evidence type="ECO:0000256" key="10">
    <source>
        <dbReference type="SAM" id="Phobius"/>
    </source>
</evidence>
<keyword evidence="4" id="KW-0677">Repeat</keyword>
<feature type="domain" description="FtsK" evidence="11">
    <location>
        <begin position="1122"/>
        <end position="1305"/>
    </location>
</feature>
<dbReference type="EMBL" id="QHCV01000023">
    <property type="protein sequence ID" value="RAV32426.1"/>
    <property type="molecule type" value="Genomic_DNA"/>
</dbReference>
<dbReference type="NCBIfam" id="TIGR03924">
    <property type="entry name" value="T7SS_EccC_a"/>
    <property type="match status" value="1"/>
</dbReference>
<evidence type="ECO:0000256" key="8">
    <source>
        <dbReference type="ARBA" id="ARBA00023136"/>
    </source>
</evidence>
<feature type="binding site" evidence="9">
    <location>
        <begin position="503"/>
        <end position="510"/>
    </location>
    <ligand>
        <name>ATP</name>
        <dbReference type="ChEBI" id="CHEBI:30616"/>
    </ligand>
</feature>
<feature type="binding site" evidence="9">
    <location>
        <begin position="856"/>
        <end position="863"/>
    </location>
    <ligand>
        <name>ATP</name>
        <dbReference type="ChEBI" id="CHEBI:30616"/>
    </ligand>
</feature>
<evidence type="ECO:0000256" key="4">
    <source>
        <dbReference type="ARBA" id="ARBA00022737"/>
    </source>
</evidence>
<keyword evidence="5 9" id="KW-0547">Nucleotide-binding</keyword>
<dbReference type="InterPro" id="IPR023836">
    <property type="entry name" value="EccCa-like_Actinobacteria"/>
</dbReference>
<evidence type="ECO:0000256" key="1">
    <source>
        <dbReference type="ARBA" id="ARBA00004651"/>
    </source>
</evidence>
<gene>
    <name evidence="12" type="ORF">DLJ54_03435</name>
</gene>
<feature type="transmembrane region" description="Helical" evidence="10">
    <location>
        <begin position="64"/>
        <end position="85"/>
    </location>
</feature>
<dbReference type="SUPFAM" id="SSF52540">
    <property type="entry name" value="P-loop containing nucleoside triphosphate hydrolases"/>
    <property type="match status" value="3"/>
</dbReference>